<dbReference type="EMBL" id="MT143004">
    <property type="protein sequence ID" value="QJA91665.1"/>
    <property type="molecule type" value="Genomic_DNA"/>
</dbReference>
<sequence length="83" mass="9713">MEVSNMWEFTKIIQVVIDEETDKMLTEAAKVFSTPKTKLAKMMIIGGLLRGRSFVKEIREATQDCNWIEEYEANQKKYHKLIS</sequence>
<proteinExistence type="predicted"/>
<protein>
    <submittedName>
        <fullName evidence="1">Uncharacterized protein</fullName>
    </submittedName>
</protein>
<reference evidence="1" key="1">
    <citation type="submission" date="2020-03" db="EMBL/GenBank/DDBJ databases">
        <title>The deep terrestrial virosphere.</title>
        <authorList>
            <person name="Holmfeldt K."/>
            <person name="Nilsson E."/>
            <person name="Simone D."/>
            <person name="Lopez-Fernandez M."/>
            <person name="Wu X."/>
            <person name="de Brujin I."/>
            <person name="Lundin D."/>
            <person name="Andersson A."/>
            <person name="Bertilsson S."/>
            <person name="Dopson M."/>
        </authorList>
    </citation>
    <scope>NUCLEOTIDE SEQUENCE</scope>
    <source>
        <strain evidence="1">MM415B03305</strain>
    </source>
</reference>
<gene>
    <name evidence="1" type="ORF">MM415B03305_0004</name>
</gene>
<evidence type="ECO:0000313" key="1">
    <source>
        <dbReference type="EMBL" id="QJA91665.1"/>
    </source>
</evidence>
<organism evidence="1">
    <name type="scientific">viral metagenome</name>
    <dbReference type="NCBI Taxonomy" id="1070528"/>
    <lineage>
        <taxon>unclassified sequences</taxon>
        <taxon>metagenomes</taxon>
        <taxon>organismal metagenomes</taxon>
    </lineage>
</organism>
<accession>A0A6M3LF09</accession>
<name>A0A6M3LF09_9ZZZZ</name>
<dbReference type="AlphaFoldDB" id="A0A6M3LF09"/>